<dbReference type="Proteomes" id="UP000515154">
    <property type="component" value="Linkage group LG1"/>
</dbReference>
<dbReference type="InterPro" id="IPR043128">
    <property type="entry name" value="Rev_trsase/Diguanyl_cyclase"/>
</dbReference>
<dbReference type="GO" id="GO:0006259">
    <property type="term" value="P:DNA metabolic process"/>
    <property type="evidence" value="ECO:0007669"/>
    <property type="project" value="UniProtKB-ARBA"/>
</dbReference>
<proteinExistence type="predicted"/>
<dbReference type="Gene3D" id="3.30.420.10">
    <property type="entry name" value="Ribonuclease H-like superfamily/Ribonuclease H"/>
    <property type="match status" value="1"/>
</dbReference>
<dbReference type="Pfam" id="PF00078">
    <property type="entry name" value="RVT_1"/>
    <property type="match status" value="1"/>
</dbReference>
<dbReference type="GO" id="GO:0003676">
    <property type="term" value="F:nucleic acid binding"/>
    <property type="evidence" value="ECO:0007669"/>
    <property type="project" value="InterPro"/>
</dbReference>
<dbReference type="Gene3D" id="3.30.70.270">
    <property type="match status" value="1"/>
</dbReference>
<gene>
    <name evidence="3" type="primary">LOC115218293</name>
</gene>
<dbReference type="FunFam" id="3.30.70.270:FF:000003">
    <property type="entry name" value="Transposon Ty3-G Gag-Pol polyprotein"/>
    <property type="match status" value="1"/>
</dbReference>
<feature type="domain" description="Reverse transcriptase" evidence="1">
    <location>
        <begin position="1"/>
        <end position="74"/>
    </location>
</feature>
<dbReference type="InterPro" id="IPR036397">
    <property type="entry name" value="RNaseH_sf"/>
</dbReference>
<organism evidence="2 3">
    <name type="scientific">Octopus sinensis</name>
    <name type="common">East Asian common octopus</name>
    <dbReference type="NCBI Taxonomy" id="2607531"/>
    <lineage>
        <taxon>Eukaryota</taxon>
        <taxon>Metazoa</taxon>
        <taxon>Spiralia</taxon>
        <taxon>Lophotrochozoa</taxon>
        <taxon>Mollusca</taxon>
        <taxon>Cephalopoda</taxon>
        <taxon>Coleoidea</taxon>
        <taxon>Octopodiformes</taxon>
        <taxon>Octopoda</taxon>
        <taxon>Incirrata</taxon>
        <taxon>Octopodidae</taxon>
        <taxon>Octopus</taxon>
    </lineage>
</organism>
<evidence type="ECO:0000313" key="2">
    <source>
        <dbReference type="Proteomes" id="UP000515154"/>
    </source>
</evidence>
<dbReference type="PROSITE" id="PS50878">
    <property type="entry name" value="RT_POL"/>
    <property type="match status" value="1"/>
</dbReference>
<reference evidence="3" key="1">
    <citation type="submission" date="2025-08" db="UniProtKB">
        <authorList>
            <consortium name="RefSeq"/>
        </authorList>
    </citation>
    <scope>IDENTIFICATION</scope>
</reference>
<protein>
    <submittedName>
        <fullName evidence="3">Uncharacterized protein K02A2.6-like</fullName>
    </submittedName>
</protein>
<dbReference type="PANTHER" id="PTHR37984">
    <property type="entry name" value="PROTEIN CBG26694"/>
    <property type="match status" value="1"/>
</dbReference>
<dbReference type="InterPro" id="IPR000477">
    <property type="entry name" value="RT_dom"/>
</dbReference>
<dbReference type="InterPro" id="IPR050951">
    <property type="entry name" value="Retrovirus_Pol_polyprotein"/>
</dbReference>
<dbReference type="KEGG" id="osn:115218293"/>
<dbReference type="PANTHER" id="PTHR37984:SF5">
    <property type="entry name" value="PROTEIN NYNRIN-LIKE"/>
    <property type="match status" value="1"/>
</dbReference>
<dbReference type="CDD" id="cd01647">
    <property type="entry name" value="RT_LTR"/>
    <property type="match status" value="1"/>
</dbReference>
<sequence length="239" mass="28153">MVPSTFQQVIDSMLVGSNFAVAYFDNILIKSKSQKQHVEHVKRVFEKVREYGFKLSEEKCQFFLKKIKYLGQIINKNEWEPDPSRATVVKKNMPTQFVSFGFQKFCKMFTVEHVTMVPYYSRSNEQAECFGDTFKRALRKSNKEVMDEVVLQQIIYSHEVSIIPNLTKTHLSYKGTKHESVSAVPKKGCSKMMEMWFDYLQNWRTAHKEAKQNTNNVHMVLIDAYHLSKRDHLQYIPQF</sequence>
<evidence type="ECO:0000313" key="3">
    <source>
        <dbReference type="RefSeq" id="XP_029643905.1"/>
    </source>
</evidence>
<keyword evidence="2" id="KW-1185">Reference proteome</keyword>
<dbReference type="InterPro" id="IPR043502">
    <property type="entry name" value="DNA/RNA_pol_sf"/>
</dbReference>
<dbReference type="SUPFAM" id="SSF56672">
    <property type="entry name" value="DNA/RNA polymerases"/>
    <property type="match status" value="1"/>
</dbReference>
<accession>A0A6P7T0H6</accession>
<evidence type="ECO:0000259" key="1">
    <source>
        <dbReference type="PROSITE" id="PS50878"/>
    </source>
</evidence>
<dbReference type="AlphaFoldDB" id="A0A6P7T0H6"/>
<dbReference type="RefSeq" id="XP_029643905.1">
    <property type="nucleotide sequence ID" value="XM_029788045.1"/>
</dbReference>
<name>A0A6P7T0H6_9MOLL</name>